<dbReference type="InterPro" id="IPR013106">
    <property type="entry name" value="Ig_V-set"/>
</dbReference>
<keyword evidence="6" id="KW-1015">Disulfide bond</keyword>
<reference evidence="12" key="2">
    <citation type="submission" date="2025-08" db="UniProtKB">
        <authorList>
            <consortium name="Ensembl"/>
        </authorList>
    </citation>
    <scope>IDENTIFICATION</scope>
</reference>
<evidence type="ECO:0000256" key="3">
    <source>
        <dbReference type="ARBA" id="ARBA00022729"/>
    </source>
</evidence>
<reference evidence="13" key="1">
    <citation type="submission" date="2013-10" db="EMBL/GenBank/DDBJ databases">
        <authorList>
            <person name="Schartl M."/>
            <person name="Warren W."/>
        </authorList>
    </citation>
    <scope>NUCLEOTIDE SEQUENCE [LARGE SCALE GENOMIC DNA]</scope>
    <source>
        <strain evidence="13">female</strain>
    </source>
</reference>
<evidence type="ECO:0000256" key="1">
    <source>
        <dbReference type="ARBA" id="ARBA00004236"/>
    </source>
</evidence>
<keyword evidence="7" id="KW-0325">Glycoprotein</keyword>
<dbReference type="Pfam" id="PF07686">
    <property type="entry name" value="V-set"/>
    <property type="match status" value="1"/>
</dbReference>
<evidence type="ECO:0000256" key="5">
    <source>
        <dbReference type="ARBA" id="ARBA00023136"/>
    </source>
</evidence>
<dbReference type="Proteomes" id="UP000028760">
    <property type="component" value="Unassembled WGS sequence"/>
</dbReference>
<feature type="domain" description="Ig-like" evidence="11">
    <location>
        <begin position="13"/>
        <end position="110"/>
    </location>
</feature>
<dbReference type="EMBL" id="AYCK01003792">
    <property type="status" value="NOT_ANNOTATED_CDS"/>
    <property type="molecule type" value="Genomic_DNA"/>
</dbReference>
<protein>
    <recommendedName>
        <fullName evidence="11">Ig-like domain-containing protein</fullName>
    </recommendedName>
</protein>
<dbReference type="CDD" id="cd00099">
    <property type="entry name" value="IgV"/>
    <property type="match status" value="2"/>
</dbReference>
<dbReference type="GeneTree" id="ENSGT01030000234530"/>
<dbReference type="InterPro" id="IPR036179">
    <property type="entry name" value="Ig-like_dom_sf"/>
</dbReference>
<dbReference type="AlphaFoldDB" id="A0A087XM61"/>
<dbReference type="GO" id="GO:0005886">
    <property type="term" value="C:plasma membrane"/>
    <property type="evidence" value="ECO:0007669"/>
    <property type="project" value="UniProtKB-SubCell"/>
</dbReference>
<accession>A0A087XM61</accession>
<feature type="domain" description="Ig-like" evidence="11">
    <location>
        <begin position="131"/>
        <end position="250"/>
    </location>
</feature>
<evidence type="ECO:0000256" key="4">
    <source>
        <dbReference type="ARBA" id="ARBA00022859"/>
    </source>
</evidence>
<dbReference type="InterPro" id="IPR003599">
    <property type="entry name" value="Ig_sub"/>
</dbReference>
<feature type="chain" id="PRO_5001833184" description="Ig-like domain-containing protein" evidence="10">
    <location>
        <begin position="17"/>
        <end position="350"/>
    </location>
</feature>
<dbReference type="PANTHER" id="PTHR19433">
    <property type="entry name" value="T-CELL RECEPTOR ALPHA CHAIN V REGION-RELATED"/>
    <property type="match status" value="1"/>
</dbReference>
<dbReference type="InterPro" id="IPR013783">
    <property type="entry name" value="Ig-like_fold"/>
</dbReference>
<evidence type="ECO:0000256" key="6">
    <source>
        <dbReference type="ARBA" id="ARBA00023157"/>
    </source>
</evidence>
<evidence type="ECO:0000313" key="13">
    <source>
        <dbReference type="Proteomes" id="UP000028760"/>
    </source>
</evidence>
<feature type="signal peptide" evidence="10">
    <location>
        <begin position="1"/>
        <end position="16"/>
    </location>
</feature>
<keyword evidence="3 10" id="KW-0732">Signal</keyword>
<evidence type="ECO:0000256" key="10">
    <source>
        <dbReference type="SAM" id="SignalP"/>
    </source>
</evidence>
<dbReference type="OMA" id="HGMESAT"/>
<evidence type="ECO:0000256" key="2">
    <source>
        <dbReference type="ARBA" id="ARBA00022475"/>
    </source>
</evidence>
<keyword evidence="4" id="KW-0391">Immunity</keyword>
<comment type="subcellular location">
    <subcellularLocation>
        <location evidence="1">Cell membrane</location>
    </subcellularLocation>
</comment>
<keyword evidence="13" id="KW-1185">Reference proteome</keyword>
<reference evidence="12" key="3">
    <citation type="submission" date="2025-09" db="UniProtKB">
        <authorList>
            <consortium name="Ensembl"/>
        </authorList>
    </citation>
    <scope>IDENTIFICATION</scope>
</reference>
<keyword evidence="5 9" id="KW-0472">Membrane</keyword>
<sequence>MIVLLATILCLQPGYTLEPMKMVQLGESVTFQCALPSEFNERVIHWYKQRPGDTLRLILKVPVRQQQPKSPEFEPEFSKSRWEVNNNQKFSNLILLNASYSDDGLYHCAIAAWAGTIVWRGTYWIVIGNTAKVTDYTVIQEPAASNPVRPGDTATLHCSVLFDSEKMACSEDFSMFWFQVKSNNTYPNMINIEGNKHHECEKKSDSEKSCMFNFSKVVSSSDSGIFYCAVTSCGKIFFGNGTRLEIVEITSFESIALVTTVSCLVFSLILNIVLICYRAPRAGHKRSHGMESATSQETSHRLRQRIPDPADSGNKNYATLNFSKRKRKRGGKKKTMETPECFYSEIKCKQ</sequence>
<keyword evidence="2" id="KW-1003">Cell membrane</keyword>
<evidence type="ECO:0000256" key="7">
    <source>
        <dbReference type="ARBA" id="ARBA00023180"/>
    </source>
</evidence>
<organism evidence="12 13">
    <name type="scientific">Poecilia formosa</name>
    <name type="common">Amazon molly</name>
    <name type="synonym">Limia formosa</name>
    <dbReference type="NCBI Taxonomy" id="48698"/>
    <lineage>
        <taxon>Eukaryota</taxon>
        <taxon>Metazoa</taxon>
        <taxon>Chordata</taxon>
        <taxon>Craniata</taxon>
        <taxon>Vertebrata</taxon>
        <taxon>Euteleostomi</taxon>
        <taxon>Actinopterygii</taxon>
        <taxon>Neopterygii</taxon>
        <taxon>Teleostei</taxon>
        <taxon>Neoteleostei</taxon>
        <taxon>Acanthomorphata</taxon>
        <taxon>Ovalentaria</taxon>
        <taxon>Atherinomorphae</taxon>
        <taxon>Cyprinodontiformes</taxon>
        <taxon>Poeciliidae</taxon>
        <taxon>Poeciliinae</taxon>
        <taxon>Poecilia</taxon>
    </lineage>
</organism>
<evidence type="ECO:0000256" key="9">
    <source>
        <dbReference type="SAM" id="Phobius"/>
    </source>
</evidence>
<dbReference type="Ensembl" id="ENSPFOT00000006876.2">
    <property type="protein sequence ID" value="ENSPFOP00000006864.2"/>
    <property type="gene ID" value="ENSPFOG00000006966.2"/>
</dbReference>
<dbReference type="InterPro" id="IPR052051">
    <property type="entry name" value="TCR_complex_component"/>
</dbReference>
<evidence type="ECO:0000259" key="11">
    <source>
        <dbReference type="PROSITE" id="PS50835"/>
    </source>
</evidence>
<dbReference type="SUPFAM" id="SSF48726">
    <property type="entry name" value="Immunoglobulin"/>
    <property type="match status" value="2"/>
</dbReference>
<feature type="transmembrane region" description="Helical" evidence="9">
    <location>
        <begin position="255"/>
        <end position="277"/>
    </location>
</feature>
<dbReference type="Gene3D" id="2.60.40.10">
    <property type="entry name" value="Immunoglobulins"/>
    <property type="match status" value="2"/>
</dbReference>
<dbReference type="PROSITE" id="PS50835">
    <property type="entry name" value="IG_LIKE"/>
    <property type="match status" value="2"/>
</dbReference>
<feature type="region of interest" description="Disordered" evidence="8">
    <location>
        <begin position="285"/>
        <end position="317"/>
    </location>
</feature>
<dbReference type="GO" id="GO:0009617">
    <property type="term" value="P:response to bacterium"/>
    <property type="evidence" value="ECO:0007669"/>
    <property type="project" value="TreeGrafter"/>
</dbReference>
<keyword evidence="9" id="KW-1133">Transmembrane helix</keyword>
<name>A0A087XM61_POEFO</name>
<dbReference type="SMART" id="SM00409">
    <property type="entry name" value="IG"/>
    <property type="match status" value="2"/>
</dbReference>
<evidence type="ECO:0000256" key="8">
    <source>
        <dbReference type="SAM" id="MobiDB-lite"/>
    </source>
</evidence>
<dbReference type="GO" id="GO:0002376">
    <property type="term" value="P:immune system process"/>
    <property type="evidence" value="ECO:0007669"/>
    <property type="project" value="UniProtKB-KW"/>
</dbReference>
<dbReference type="InterPro" id="IPR007110">
    <property type="entry name" value="Ig-like_dom"/>
</dbReference>
<keyword evidence="9" id="KW-0812">Transmembrane</keyword>
<proteinExistence type="predicted"/>
<dbReference type="PANTHER" id="PTHR19433:SF111">
    <property type="entry name" value="T CELL RECEPTOR ALPHA VARIABLE 4"/>
    <property type="match status" value="1"/>
</dbReference>
<evidence type="ECO:0000313" key="12">
    <source>
        <dbReference type="Ensembl" id="ENSPFOP00000006864.2"/>
    </source>
</evidence>
<dbReference type="STRING" id="48698.ENSPFOP00000006864"/>